<dbReference type="AlphaFoldDB" id="A0A0E9WMX1"/>
<organism evidence="1">
    <name type="scientific">Anguilla anguilla</name>
    <name type="common">European freshwater eel</name>
    <name type="synonym">Muraena anguilla</name>
    <dbReference type="NCBI Taxonomy" id="7936"/>
    <lineage>
        <taxon>Eukaryota</taxon>
        <taxon>Metazoa</taxon>
        <taxon>Chordata</taxon>
        <taxon>Craniata</taxon>
        <taxon>Vertebrata</taxon>
        <taxon>Euteleostomi</taxon>
        <taxon>Actinopterygii</taxon>
        <taxon>Neopterygii</taxon>
        <taxon>Teleostei</taxon>
        <taxon>Anguilliformes</taxon>
        <taxon>Anguillidae</taxon>
        <taxon>Anguilla</taxon>
    </lineage>
</organism>
<proteinExistence type="predicted"/>
<reference evidence="1" key="1">
    <citation type="submission" date="2014-11" db="EMBL/GenBank/DDBJ databases">
        <authorList>
            <person name="Amaro Gonzalez C."/>
        </authorList>
    </citation>
    <scope>NUCLEOTIDE SEQUENCE</scope>
</reference>
<protein>
    <submittedName>
        <fullName evidence="1">Uncharacterized protein</fullName>
    </submittedName>
</protein>
<reference evidence="1" key="2">
    <citation type="journal article" date="2015" name="Fish Shellfish Immunol.">
        <title>Early steps in the European eel (Anguilla anguilla)-Vibrio vulnificus interaction in the gills: Role of the RtxA13 toxin.</title>
        <authorList>
            <person name="Callol A."/>
            <person name="Pajuelo D."/>
            <person name="Ebbesson L."/>
            <person name="Teles M."/>
            <person name="MacKenzie S."/>
            <person name="Amaro C."/>
        </authorList>
    </citation>
    <scope>NUCLEOTIDE SEQUENCE</scope>
</reference>
<evidence type="ECO:0000313" key="1">
    <source>
        <dbReference type="EMBL" id="JAH90798.1"/>
    </source>
</evidence>
<accession>A0A0E9WMX1</accession>
<dbReference type="EMBL" id="GBXM01017779">
    <property type="protein sequence ID" value="JAH90798.1"/>
    <property type="molecule type" value="Transcribed_RNA"/>
</dbReference>
<name>A0A0E9WMX1_ANGAN</name>
<sequence>MHSLTTFPSDQLTTNYVFECLNTFQMLYFIVGGPMVPEN</sequence>